<dbReference type="InterPro" id="IPR036322">
    <property type="entry name" value="WD40_repeat_dom_sf"/>
</dbReference>
<evidence type="ECO:0000256" key="3">
    <source>
        <dbReference type="PROSITE-ProRule" id="PRU00221"/>
    </source>
</evidence>
<dbReference type="Proteomes" id="UP001367676">
    <property type="component" value="Unassembled WGS sequence"/>
</dbReference>
<dbReference type="SMART" id="SM00320">
    <property type="entry name" value="WD40"/>
    <property type="match status" value="2"/>
</dbReference>
<dbReference type="PROSITE" id="PS50082">
    <property type="entry name" value="WD_REPEATS_2"/>
    <property type="match status" value="2"/>
</dbReference>
<gene>
    <name evidence="4" type="ORF">V9T40_005325</name>
</gene>
<sequence>MHGKCCFSLNNIPPDLIEYNYCDENEVVDDPVLTFALSSDDELLASGGELLKSWKGQRSKGPLMKLAFNETGTCVASRSIDSTIRIWDIENHSCNFKLVGFNTLAVVRDLKTKAEVFSDQTILIYKVDSNFTSLKQMIGYLDETSTFFGEEDEYLVVVSNSSHLNVYDRNINCNLLKGHSDCIISVATFPGFPNILVSGSKDHSVRVWMCKDGFFKCVASVTHHQASVDAVVLSHNSQDGKIINAMGKIKVLRTAIARDQAINGICLSMRDDLIATGSDMNYVV</sequence>
<dbReference type="Pfam" id="PF00400">
    <property type="entry name" value="WD40"/>
    <property type="match status" value="2"/>
</dbReference>
<comment type="caution">
    <text evidence="4">The sequence shown here is derived from an EMBL/GenBank/DDBJ whole genome shotgun (WGS) entry which is preliminary data.</text>
</comment>
<dbReference type="GO" id="GO:0034511">
    <property type="term" value="F:U3 snoRNA binding"/>
    <property type="evidence" value="ECO:0007669"/>
    <property type="project" value="TreeGrafter"/>
</dbReference>
<proteinExistence type="predicted"/>
<dbReference type="PANTHER" id="PTHR19854:SF15">
    <property type="entry name" value="TRANSDUCIN BETA-LIKE PROTEIN 3"/>
    <property type="match status" value="1"/>
</dbReference>
<feature type="repeat" description="WD" evidence="3">
    <location>
        <begin position="66"/>
        <end position="97"/>
    </location>
</feature>
<evidence type="ECO:0000313" key="4">
    <source>
        <dbReference type="EMBL" id="KAK7588080.1"/>
    </source>
</evidence>
<dbReference type="AlphaFoldDB" id="A0AAN9Y2Y7"/>
<dbReference type="GO" id="GO:0000480">
    <property type="term" value="P:endonucleolytic cleavage in 5'-ETS of tricistronic rRNA transcript (SSU-rRNA, 5.8S rRNA, LSU-rRNA)"/>
    <property type="evidence" value="ECO:0007669"/>
    <property type="project" value="TreeGrafter"/>
</dbReference>
<dbReference type="InterPro" id="IPR015943">
    <property type="entry name" value="WD40/YVTN_repeat-like_dom_sf"/>
</dbReference>
<dbReference type="PANTHER" id="PTHR19854">
    <property type="entry name" value="TRANSDUCIN BETA-LIKE 3"/>
    <property type="match status" value="1"/>
</dbReference>
<reference evidence="4 5" key="1">
    <citation type="submission" date="2024-03" db="EMBL/GenBank/DDBJ databases">
        <title>Adaptation during the transition from Ophiocordyceps entomopathogen to insect associate is accompanied by gene loss and intensified selection.</title>
        <authorList>
            <person name="Ward C.M."/>
            <person name="Onetto C.A."/>
            <person name="Borneman A.R."/>
        </authorList>
    </citation>
    <scope>NUCLEOTIDE SEQUENCE [LARGE SCALE GENOMIC DNA]</scope>
    <source>
        <strain evidence="4">AWRI1</strain>
        <tissue evidence="4">Single Adult Female</tissue>
    </source>
</reference>
<organism evidence="4 5">
    <name type="scientific">Parthenolecanium corni</name>
    <dbReference type="NCBI Taxonomy" id="536013"/>
    <lineage>
        <taxon>Eukaryota</taxon>
        <taxon>Metazoa</taxon>
        <taxon>Ecdysozoa</taxon>
        <taxon>Arthropoda</taxon>
        <taxon>Hexapoda</taxon>
        <taxon>Insecta</taxon>
        <taxon>Pterygota</taxon>
        <taxon>Neoptera</taxon>
        <taxon>Paraneoptera</taxon>
        <taxon>Hemiptera</taxon>
        <taxon>Sternorrhyncha</taxon>
        <taxon>Coccoidea</taxon>
        <taxon>Coccidae</taxon>
        <taxon>Parthenolecanium</taxon>
    </lineage>
</organism>
<evidence type="ECO:0000256" key="1">
    <source>
        <dbReference type="ARBA" id="ARBA00022574"/>
    </source>
</evidence>
<dbReference type="PROSITE" id="PS50294">
    <property type="entry name" value="WD_REPEATS_REGION"/>
    <property type="match status" value="1"/>
</dbReference>
<keyword evidence="1 3" id="KW-0853">WD repeat</keyword>
<keyword evidence="5" id="KW-1185">Reference proteome</keyword>
<dbReference type="GO" id="GO:0030686">
    <property type="term" value="C:90S preribosome"/>
    <property type="evidence" value="ECO:0007669"/>
    <property type="project" value="TreeGrafter"/>
</dbReference>
<dbReference type="GO" id="GO:0005730">
    <property type="term" value="C:nucleolus"/>
    <property type="evidence" value="ECO:0007669"/>
    <property type="project" value="TreeGrafter"/>
</dbReference>
<dbReference type="Gene3D" id="2.130.10.10">
    <property type="entry name" value="YVTN repeat-like/Quinoprotein amine dehydrogenase"/>
    <property type="match status" value="2"/>
</dbReference>
<protein>
    <submittedName>
        <fullName evidence="4">Uncharacterized protein</fullName>
    </submittedName>
</protein>
<dbReference type="EMBL" id="JBBCAQ010000023">
    <property type="protein sequence ID" value="KAK7588080.1"/>
    <property type="molecule type" value="Genomic_DNA"/>
</dbReference>
<evidence type="ECO:0000313" key="5">
    <source>
        <dbReference type="Proteomes" id="UP001367676"/>
    </source>
</evidence>
<keyword evidence="2" id="KW-0677">Repeat</keyword>
<dbReference type="SUPFAM" id="SSF50978">
    <property type="entry name" value="WD40 repeat-like"/>
    <property type="match status" value="1"/>
</dbReference>
<name>A0AAN9Y2Y7_9HEMI</name>
<accession>A0AAN9Y2Y7</accession>
<dbReference type="InterPro" id="IPR001680">
    <property type="entry name" value="WD40_rpt"/>
</dbReference>
<dbReference type="GO" id="GO:0000472">
    <property type="term" value="P:endonucleolytic cleavage to generate mature 5'-end of SSU-rRNA from (SSU-rRNA, 5.8S rRNA, LSU-rRNA)"/>
    <property type="evidence" value="ECO:0007669"/>
    <property type="project" value="TreeGrafter"/>
</dbReference>
<evidence type="ECO:0000256" key="2">
    <source>
        <dbReference type="ARBA" id="ARBA00022737"/>
    </source>
</evidence>
<feature type="repeat" description="WD" evidence="3">
    <location>
        <begin position="176"/>
        <end position="208"/>
    </location>
</feature>